<dbReference type="OrthoDB" id="1111734at2759"/>
<evidence type="ECO:0000256" key="1">
    <source>
        <dbReference type="ARBA" id="ARBA00008155"/>
    </source>
</evidence>
<feature type="compositionally biased region" description="Basic and acidic residues" evidence="2">
    <location>
        <begin position="282"/>
        <end position="312"/>
    </location>
</feature>
<evidence type="ECO:0000259" key="3">
    <source>
        <dbReference type="Pfam" id="PF06991"/>
    </source>
</evidence>
<dbReference type="AlphaFoldDB" id="A0A3P6T8X2"/>
<feature type="compositionally biased region" description="Acidic residues" evidence="2">
    <location>
        <begin position="212"/>
        <end position="225"/>
    </location>
</feature>
<feature type="compositionally biased region" description="Acidic residues" evidence="2">
    <location>
        <begin position="251"/>
        <end position="273"/>
    </location>
</feature>
<organism evidence="4 5">
    <name type="scientific">Litomosoides sigmodontis</name>
    <name type="common">Filarial nematode worm</name>
    <dbReference type="NCBI Taxonomy" id="42156"/>
    <lineage>
        <taxon>Eukaryota</taxon>
        <taxon>Metazoa</taxon>
        <taxon>Ecdysozoa</taxon>
        <taxon>Nematoda</taxon>
        <taxon>Chromadorea</taxon>
        <taxon>Rhabditida</taxon>
        <taxon>Spirurina</taxon>
        <taxon>Spiruromorpha</taxon>
        <taxon>Filarioidea</taxon>
        <taxon>Onchocercidae</taxon>
        <taxon>Litomosoides</taxon>
    </lineage>
</organism>
<dbReference type="STRING" id="42156.A0A3P6T8X2"/>
<sequence>MSNRFLEITKAPLLEPDFLFKKKADSRTWFRDLQFLKVLINCEGLQPFYTGDFSLYDHSVHHSLRTFRLVIVSALEPVSENKFSNMGEFTPKFERDLESRNTGPKALPTAGAIAVKNEKGEITMQKVKVVRYMAGKIPTYALGKNDSSGGEQSDEEPEKPLTDAWRRETRRVADVDKEEAGVASSSDDDEEAEKRRTRARLRRMQLEMQEASIEEDEPDEDDEEEFERRRALLRARALIKEEEELIGKQEEAEEDEDSEEESSEEESEESEDETVPRMKPVFVEKSKRITKIEEEKEKERAKRQQAEEQERKERRKKESAKLLEEVLRHEADVEKRKKEDNIDLTSVVTDDENEEIAYESWKLREMKRLKRNKEERDSLAREKAELDRIHGMTEEERKQYLRMNPKIITNMQKKGKYKFLQKYFHRGAFYLDVENDIFKRDFAEATLDDQFDKSVLPKVMQVKNFGKASRSKWTHLTAEDTTDHQGAWAATTALNSKFLVKHAGGMKNNFERPAAKKRKTDV</sequence>
<dbReference type="Pfam" id="PF06991">
    <property type="entry name" value="MFAP1"/>
    <property type="match status" value="1"/>
</dbReference>
<dbReference type="Proteomes" id="UP000277928">
    <property type="component" value="Unassembled WGS sequence"/>
</dbReference>
<evidence type="ECO:0000313" key="5">
    <source>
        <dbReference type="Proteomes" id="UP000277928"/>
    </source>
</evidence>
<proteinExistence type="inferred from homology"/>
<dbReference type="InterPro" id="IPR009730">
    <property type="entry name" value="MFAP1_C"/>
</dbReference>
<dbReference type="InterPro" id="IPR033194">
    <property type="entry name" value="MFAP1"/>
</dbReference>
<protein>
    <recommendedName>
        <fullName evidence="3">Micro-fibrillar-associated protein 1 C-terminal domain-containing protein</fullName>
    </recommendedName>
</protein>
<gene>
    <name evidence="4" type="ORF">NLS_LOCUS3069</name>
</gene>
<feature type="domain" description="Micro-fibrillar-associated protein 1 C-terminal" evidence="3">
    <location>
        <begin position="268"/>
        <end position="481"/>
    </location>
</feature>
<feature type="region of interest" description="Disordered" evidence="2">
    <location>
        <begin position="140"/>
        <end position="228"/>
    </location>
</feature>
<dbReference type="PANTHER" id="PTHR15327">
    <property type="entry name" value="MICROFIBRIL-ASSOCIATED PROTEIN"/>
    <property type="match status" value="1"/>
</dbReference>
<evidence type="ECO:0000313" key="4">
    <source>
        <dbReference type="EMBL" id="VDK75790.1"/>
    </source>
</evidence>
<dbReference type="OMA" id="DEVEHRH"/>
<name>A0A3P6T8X2_LITSI</name>
<keyword evidence="5" id="KW-1185">Reference proteome</keyword>
<comment type="similarity">
    <text evidence="1">Belongs to the MFAP1 family.</text>
</comment>
<dbReference type="EMBL" id="UYRX01000156">
    <property type="protein sequence ID" value="VDK75790.1"/>
    <property type="molecule type" value="Genomic_DNA"/>
</dbReference>
<feature type="compositionally biased region" description="Basic and acidic residues" evidence="2">
    <location>
        <begin position="158"/>
        <end position="180"/>
    </location>
</feature>
<accession>A0A3P6T8X2</accession>
<feature type="region of interest" description="Disordered" evidence="2">
    <location>
        <begin position="241"/>
        <end position="319"/>
    </location>
</feature>
<reference evidence="4 5" key="1">
    <citation type="submission" date="2018-08" db="EMBL/GenBank/DDBJ databases">
        <authorList>
            <person name="Laetsch R D."/>
            <person name="Stevens L."/>
            <person name="Kumar S."/>
            <person name="Blaxter L. M."/>
        </authorList>
    </citation>
    <scope>NUCLEOTIDE SEQUENCE [LARGE SCALE GENOMIC DNA]</scope>
</reference>
<evidence type="ECO:0000256" key="2">
    <source>
        <dbReference type="SAM" id="MobiDB-lite"/>
    </source>
</evidence>